<evidence type="ECO:0000256" key="6">
    <source>
        <dbReference type="RuleBase" id="RU000553"/>
    </source>
</evidence>
<evidence type="ECO:0000256" key="7">
    <source>
        <dbReference type="RuleBase" id="RU004168"/>
    </source>
</evidence>
<dbReference type="InterPro" id="IPR036046">
    <property type="entry name" value="Acylphosphatase-like_dom_sf"/>
</dbReference>
<evidence type="ECO:0000256" key="2">
    <source>
        <dbReference type="ARBA" id="ARBA00012150"/>
    </source>
</evidence>
<evidence type="ECO:0000256" key="1">
    <source>
        <dbReference type="ARBA" id="ARBA00005614"/>
    </source>
</evidence>
<dbReference type="Gene3D" id="3.30.70.100">
    <property type="match status" value="1"/>
</dbReference>
<evidence type="ECO:0000256" key="3">
    <source>
        <dbReference type="ARBA" id="ARBA00015991"/>
    </source>
</evidence>
<dbReference type="PROSITE" id="PS00150">
    <property type="entry name" value="ACYLPHOSPHATASE_1"/>
    <property type="match status" value="1"/>
</dbReference>
<dbReference type="PROSITE" id="PS51160">
    <property type="entry name" value="ACYLPHOSPHATASE_3"/>
    <property type="match status" value="1"/>
</dbReference>
<evidence type="ECO:0000259" key="8">
    <source>
        <dbReference type="PROSITE" id="PS51160"/>
    </source>
</evidence>
<organism evidence="9 10">
    <name type="scientific">Cryobacterium tagatosivorans</name>
    <dbReference type="NCBI Taxonomy" id="1259199"/>
    <lineage>
        <taxon>Bacteria</taxon>
        <taxon>Bacillati</taxon>
        <taxon>Actinomycetota</taxon>
        <taxon>Actinomycetes</taxon>
        <taxon>Micrococcales</taxon>
        <taxon>Microbacteriaceae</taxon>
        <taxon>Cryobacterium</taxon>
    </lineage>
</organism>
<dbReference type="InterPro" id="IPR020456">
    <property type="entry name" value="Acylphosphatase"/>
</dbReference>
<dbReference type="InterPro" id="IPR017968">
    <property type="entry name" value="Acylphosphatase_CS"/>
</dbReference>
<dbReference type="InterPro" id="IPR001792">
    <property type="entry name" value="Acylphosphatase-like_dom"/>
</dbReference>
<comment type="catalytic activity">
    <reaction evidence="4 5 6">
        <text>an acyl phosphate + H2O = a carboxylate + phosphate + H(+)</text>
        <dbReference type="Rhea" id="RHEA:14965"/>
        <dbReference type="ChEBI" id="CHEBI:15377"/>
        <dbReference type="ChEBI" id="CHEBI:15378"/>
        <dbReference type="ChEBI" id="CHEBI:29067"/>
        <dbReference type="ChEBI" id="CHEBI:43474"/>
        <dbReference type="ChEBI" id="CHEBI:59918"/>
        <dbReference type="EC" id="3.6.1.7"/>
    </reaction>
</comment>
<dbReference type="Pfam" id="PF00708">
    <property type="entry name" value="Acylphosphatase"/>
    <property type="match status" value="1"/>
</dbReference>
<reference evidence="9 10" key="1">
    <citation type="submission" date="2019-03" db="EMBL/GenBank/DDBJ databases">
        <title>Genomics of glacier-inhabiting Cryobacterium strains.</title>
        <authorList>
            <person name="Liu Q."/>
            <person name="Xin Y.-H."/>
        </authorList>
    </citation>
    <scope>NUCLEOTIDE SEQUENCE [LARGE SCALE GENOMIC DNA]</scope>
    <source>
        <strain evidence="9 10">Sr47</strain>
    </source>
</reference>
<dbReference type="PROSITE" id="PS00151">
    <property type="entry name" value="ACYLPHOSPHATASE_2"/>
    <property type="match status" value="1"/>
</dbReference>
<accession>A0A4R8UGU2</accession>
<keyword evidence="5 6" id="KW-0378">Hydrolase</keyword>
<evidence type="ECO:0000313" key="9">
    <source>
        <dbReference type="EMBL" id="TFB53401.1"/>
    </source>
</evidence>
<name>A0A4R8UGU2_9MICO</name>
<dbReference type="PANTHER" id="PTHR47268:SF4">
    <property type="entry name" value="ACYLPHOSPHATASE"/>
    <property type="match status" value="1"/>
</dbReference>
<dbReference type="PANTHER" id="PTHR47268">
    <property type="entry name" value="ACYLPHOSPHATASE"/>
    <property type="match status" value="1"/>
</dbReference>
<keyword evidence="10" id="KW-1185">Reference proteome</keyword>
<dbReference type="OrthoDB" id="3182027at2"/>
<feature type="active site" evidence="5">
    <location>
        <position position="51"/>
    </location>
</feature>
<protein>
    <recommendedName>
        <fullName evidence="3 5">Acylphosphatase</fullName>
        <ecNumber evidence="2 5">3.6.1.7</ecNumber>
    </recommendedName>
</protein>
<comment type="caution">
    <text evidence="9">The sequence shown here is derived from an EMBL/GenBank/DDBJ whole genome shotgun (WGS) entry which is preliminary data.</text>
</comment>
<dbReference type="SUPFAM" id="SSF54975">
    <property type="entry name" value="Acylphosphatase/BLUF domain-like"/>
    <property type="match status" value="1"/>
</dbReference>
<evidence type="ECO:0000256" key="4">
    <source>
        <dbReference type="ARBA" id="ARBA00047645"/>
    </source>
</evidence>
<sequence>MPADRASRPAEQNGPVIRKHAVVRGQVQGVGFRYFALTEASHLNLAGYVRNRRDGSVELELEGPDAAVARMLAWLAHGPRSAIVDSLDVSDIPPLGEADFTITY</sequence>
<feature type="active site" evidence="5">
    <location>
        <position position="33"/>
    </location>
</feature>
<dbReference type="GO" id="GO:0003998">
    <property type="term" value="F:acylphosphatase activity"/>
    <property type="evidence" value="ECO:0007669"/>
    <property type="project" value="UniProtKB-EC"/>
</dbReference>
<feature type="domain" description="Acylphosphatase-like" evidence="8">
    <location>
        <begin position="18"/>
        <end position="104"/>
    </location>
</feature>
<dbReference type="AlphaFoldDB" id="A0A4R8UGU2"/>
<dbReference type="EMBL" id="SOEZ01000027">
    <property type="protein sequence ID" value="TFB53401.1"/>
    <property type="molecule type" value="Genomic_DNA"/>
</dbReference>
<comment type="similarity">
    <text evidence="1 7">Belongs to the acylphosphatase family.</text>
</comment>
<dbReference type="EC" id="3.6.1.7" evidence="2 5"/>
<gene>
    <name evidence="9" type="ORF">E3O23_05275</name>
</gene>
<evidence type="ECO:0000256" key="5">
    <source>
        <dbReference type="PROSITE-ProRule" id="PRU00520"/>
    </source>
</evidence>
<dbReference type="Proteomes" id="UP000297866">
    <property type="component" value="Unassembled WGS sequence"/>
</dbReference>
<evidence type="ECO:0000313" key="10">
    <source>
        <dbReference type="Proteomes" id="UP000297866"/>
    </source>
</evidence>
<proteinExistence type="inferred from homology"/>